<keyword evidence="2" id="KW-1185">Reference proteome</keyword>
<dbReference type="GeneID" id="59255681"/>
<dbReference type="RefSeq" id="XP_037196143.1">
    <property type="nucleotide sequence ID" value="XM_037331989.1"/>
</dbReference>
<dbReference type="Proteomes" id="UP000531561">
    <property type="component" value="Unassembled WGS sequence"/>
</dbReference>
<sequence length="217" mass="24854">MAEQDEVDEAAAILGERSDIWTAKVHNETPSIGIEYAKDWKTKDAFPYERYNYRADAIIQTFSVSMENLIYVHEISANERKITVHHPETRKILGFLHFDKSKGCLELCNYKSQLSRKALKMGWTDKDLKDDLSGEYGEGLKIAAIVMLRAASYQIRIAASGYYWRFKWKINDRTAVSCTVTKADAKDGNKESPRDRNETQFRLPNSSQDVFVKIGTV</sequence>
<reference evidence="1 2" key="1">
    <citation type="journal article" date="2020" name="Phytopathology">
        <title>A high-quality genome resource of Botrytis fragariae, a new and rapidly spreading fungal pathogen causing strawberry gray mold in the U.S.A.</title>
        <authorList>
            <person name="Wu Y."/>
            <person name="Saski C.A."/>
            <person name="Schnabel G."/>
            <person name="Xiao S."/>
            <person name="Hu M."/>
        </authorList>
    </citation>
    <scope>NUCLEOTIDE SEQUENCE [LARGE SCALE GENOMIC DNA]</scope>
    <source>
        <strain evidence="1 2">BVB16</strain>
    </source>
</reference>
<protein>
    <submittedName>
        <fullName evidence="1">Uncharacterized protein</fullName>
    </submittedName>
</protein>
<dbReference type="EMBL" id="JABFCT010000003">
    <property type="protein sequence ID" value="KAF5877197.1"/>
    <property type="molecule type" value="Genomic_DNA"/>
</dbReference>
<name>A0A8H6B167_9HELO</name>
<evidence type="ECO:0000313" key="2">
    <source>
        <dbReference type="Proteomes" id="UP000531561"/>
    </source>
</evidence>
<dbReference type="AlphaFoldDB" id="A0A8H6B167"/>
<evidence type="ECO:0000313" key="1">
    <source>
        <dbReference type="EMBL" id="KAF5877197.1"/>
    </source>
</evidence>
<accession>A0A8H6B167</accession>
<proteinExistence type="predicted"/>
<comment type="caution">
    <text evidence="1">The sequence shown here is derived from an EMBL/GenBank/DDBJ whole genome shotgun (WGS) entry which is preliminary data.</text>
</comment>
<organism evidence="1 2">
    <name type="scientific">Botrytis fragariae</name>
    <dbReference type="NCBI Taxonomy" id="1964551"/>
    <lineage>
        <taxon>Eukaryota</taxon>
        <taxon>Fungi</taxon>
        <taxon>Dikarya</taxon>
        <taxon>Ascomycota</taxon>
        <taxon>Pezizomycotina</taxon>
        <taxon>Leotiomycetes</taxon>
        <taxon>Helotiales</taxon>
        <taxon>Sclerotiniaceae</taxon>
        <taxon>Botrytis</taxon>
    </lineage>
</organism>
<dbReference type="OrthoDB" id="5376140at2759"/>
<gene>
    <name evidence="1" type="ORF">Bfra_001561</name>
</gene>